<dbReference type="SMART" id="SM00850">
    <property type="entry name" value="LytTR"/>
    <property type="match status" value="1"/>
</dbReference>
<dbReference type="SMART" id="SM00448">
    <property type="entry name" value="REC"/>
    <property type="match status" value="1"/>
</dbReference>
<keyword evidence="2" id="KW-0597">Phosphoprotein</keyword>
<dbReference type="SUPFAM" id="SSF52172">
    <property type="entry name" value="CheY-like"/>
    <property type="match status" value="1"/>
</dbReference>
<evidence type="ECO:0000256" key="2">
    <source>
        <dbReference type="PROSITE-ProRule" id="PRU00169"/>
    </source>
</evidence>
<name>A0ABV0GF03_9BURK</name>
<accession>A0ABV0GF03</accession>
<keyword evidence="6" id="KW-1185">Reference proteome</keyword>
<sequence length="245" mass="27949">MPRALLIEDEALPRAALREQLALLWPELVLDEAPDGRQGLALFEQHRPELVFLDIRLPVLDGLALARLLSGRAHLVFVTAYEQHALQAFEHGAVDYLLKPLQVERLAQTVQRLRERLRQAPPDLGAVLDRLARPPAAQPLRWLQVGEGEALRLLTVAEVLYFQSDSKYTQVVAQGSEAWIRTSLKDLLAQLDPQQFWQVHRGSVVNLSHVDWVERHGLGQMRIHLRDHPRTLAMSQSFQGKFRQM</sequence>
<dbReference type="InterPro" id="IPR039420">
    <property type="entry name" value="WalR-like"/>
</dbReference>
<dbReference type="Gene3D" id="2.40.50.1020">
    <property type="entry name" value="LytTr DNA-binding domain"/>
    <property type="match status" value="1"/>
</dbReference>
<dbReference type="InterPro" id="IPR007492">
    <property type="entry name" value="LytTR_DNA-bd_dom"/>
</dbReference>
<dbReference type="EMBL" id="JBDPZC010000005">
    <property type="protein sequence ID" value="MEO3713640.1"/>
    <property type="molecule type" value="Genomic_DNA"/>
</dbReference>
<dbReference type="PROSITE" id="PS50930">
    <property type="entry name" value="HTH_LYTTR"/>
    <property type="match status" value="1"/>
</dbReference>
<dbReference type="InterPro" id="IPR011006">
    <property type="entry name" value="CheY-like_superfamily"/>
</dbReference>
<reference evidence="5 6" key="1">
    <citation type="submission" date="2024-05" db="EMBL/GenBank/DDBJ databases">
        <title>Roseateles sp. 2.12 16S ribosomal RNA gene Genome sequencing and assembly.</title>
        <authorList>
            <person name="Woo H."/>
        </authorList>
    </citation>
    <scope>NUCLEOTIDE SEQUENCE [LARGE SCALE GENOMIC DNA]</scope>
    <source>
        <strain evidence="5 6">2.12</strain>
    </source>
</reference>
<dbReference type="Pfam" id="PF04397">
    <property type="entry name" value="LytTR"/>
    <property type="match status" value="1"/>
</dbReference>
<dbReference type="PANTHER" id="PTHR48111:SF69">
    <property type="entry name" value="RESPONSE REGULATOR RECEIVER"/>
    <property type="match status" value="1"/>
</dbReference>
<dbReference type="Proteomes" id="UP001462640">
    <property type="component" value="Unassembled WGS sequence"/>
</dbReference>
<protein>
    <submittedName>
        <fullName evidence="5">LytTR family DNA-binding domain-containing protein</fullName>
    </submittedName>
</protein>
<dbReference type="Gene3D" id="3.40.50.2300">
    <property type="match status" value="1"/>
</dbReference>
<dbReference type="PROSITE" id="PS50110">
    <property type="entry name" value="RESPONSE_REGULATORY"/>
    <property type="match status" value="1"/>
</dbReference>
<gene>
    <name evidence="5" type="ORF">ABDJ40_12815</name>
</gene>
<evidence type="ECO:0000259" key="4">
    <source>
        <dbReference type="PROSITE" id="PS50930"/>
    </source>
</evidence>
<evidence type="ECO:0000313" key="5">
    <source>
        <dbReference type="EMBL" id="MEO3713640.1"/>
    </source>
</evidence>
<dbReference type="InterPro" id="IPR001789">
    <property type="entry name" value="Sig_transdc_resp-reg_receiver"/>
</dbReference>
<organism evidence="5 6">
    <name type="scientific">Roseateles flavus</name>
    <dbReference type="NCBI Taxonomy" id="3149041"/>
    <lineage>
        <taxon>Bacteria</taxon>
        <taxon>Pseudomonadati</taxon>
        <taxon>Pseudomonadota</taxon>
        <taxon>Betaproteobacteria</taxon>
        <taxon>Burkholderiales</taxon>
        <taxon>Sphaerotilaceae</taxon>
        <taxon>Roseateles</taxon>
    </lineage>
</organism>
<dbReference type="Pfam" id="PF00072">
    <property type="entry name" value="Response_reg"/>
    <property type="match status" value="1"/>
</dbReference>
<feature type="domain" description="Response regulatory" evidence="3">
    <location>
        <begin position="3"/>
        <end position="114"/>
    </location>
</feature>
<evidence type="ECO:0000256" key="1">
    <source>
        <dbReference type="ARBA" id="ARBA00023125"/>
    </source>
</evidence>
<dbReference type="GO" id="GO:0003677">
    <property type="term" value="F:DNA binding"/>
    <property type="evidence" value="ECO:0007669"/>
    <property type="project" value="UniProtKB-KW"/>
</dbReference>
<feature type="domain" description="HTH LytTR-type" evidence="4">
    <location>
        <begin position="153"/>
        <end position="245"/>
    </location>
</feature>
<dbReference type="PANTHER" id="PTHR48111">
    <property type="entry name" value="REGULATOR OF RPOS"/>
    <property type="match status" value="1"/>
</dbReference>
<dbReference type="RefSeq" id="WP_347610221.1">
    <property type="nucleotide sequence ID" value="NZ_JBDPZC010000005.1"/>
</dbReference>
<evidence type="ECO:0000259" key="3">
    <source>
        <dbReference type="PROSITE" id="PS50110"/>
    </source>
</evidence>
<comment type="caution">
    <text evidence="5">The sequence shown here is derived from an EMBL/GenBank/DDBJ whole genome shotgun (WGS) entry which is preliminary data.</text>
</comment>
<keyword evidence="1 5" id="KW-0238">DNA-binding</keyword>
<feature type="modified residue" description="4-aspartylphosphate" evidence="2">
    <location>
        <position position="54"/>
    </location>
</feature>
<proteinExistence type="predicted"/>
<evidence type="ECO:0000313" key="6">
    <source>
        <dbReference type="Proteomes" id="UP001462640"/>
    </source>
</evidence>